<organism evidence="1 2">
    <name type="scientific">Sphingobium yanoikuyae</name>
    <name type="common">Sphingomonas yanoikuyae</name>
    <dbReference type="NCBI Taxonomy" id="13690"/>
    <lineage>
        <taxon>Bacteria</taxon>
        <taxon>Pseudomonadati</taxon>
        <taxon>Pseudomonadota</taxon>
        <taxon>Alphaproteobacteria</taxon>
        <taxon>Sphingomonadales</taxon>
        <taxon>Sphingomonadaceae</taxon>
        <taxon>Sphingobium</taxon>
    </lineage>
</organism>
<evidence type="ECO:0000313" key="1">
    <source>
        <dbReference type="EMBL" id="AYO77457.1"/>
    </source>
</evidence>
<gene>
    <name evidence="1" type="ORF">EBF16_11585</name>
</gene>
<protein>
    <submittedName>
        <fullName evidence="1">Uncharacterized protein</fullName>
    </submittedName>
</protein>
<sequence>MQFRITPTKALVDSLGTTEGLKEYLRDRLRTRLRRAFGPEPWFFFAIEDRSSEGEVVAPHIHGSVRIMPMPLPRTQAGHVRARWARAVDRDGQLKAELAFGKLLLKLLLRYSAGPERAAHHSWSRVPYMSRSNPEWVSYALKNMYEPSADLPERRMVLSRPLGQEAKRLWELIRRGEPALSQWGSNVS</sequence>
<dbReference type="Proteomes" id="UP000280708">
    <property type="component" value="Chromosome"/>
</dbReference>
<evidence type="ECO:0000313" key="2">
    <source>
        <dbReference type="Proteomes" id="UP000280708"/>
    </source>
</evidence>
<proteinExistence type="predicted"/>
<reference evidence="1 2" key="1">
    <citation type="submission" date="2018-10" db="EMBL/GenBank/DDBJ databases">
        <title>Characterization and genome analysis of a novel bacterium Sphingobium yanoikuyae SJTF8 capable of degrading PAHs.</title>
        <authorList>
            <person name="Yin C."/>
            <person name="Xiong W."/>
            <person name="Liang R."/>
        </authorList>
    </citation>
    <scope>NUCLEOTIDE SEQUENCE [LARGE SCALE GENOMIC DNA]</scope>
    <source>
        <strain evidence="1 2">SJTF8</strain>
    </source>
</reference>
<dbReference type="AlphaFoldDB" id="A0A3G2UQE2"/>
<name>A0A3G2UQE2_SPHYA</name>
<dbReference type="EMBL" id="CP033230">
    <property type="protein sequence ID" value="AYO77457.1"/>
    <property type="molecule type" value="Genomic_DNA"/>
</dbReference>
<accession>A0A3G2UQE2</accession>